<feature type="signal peptide" evidence="1">
    <location>
        <begin position="1"/>
        <end position="17"/>
    </location>
</feature>
<dbReference type="AlphaFoldDB" id="A0A7H8RF99"/>
<evidence type="ECO:0008006" key="4">
    <source>
        <dbReference type="Google" id="ProtNLM"/>
    </source>
</evidence>
<feature type="chain" id="PRO_5028885951" description="Hyphally-regulated cell wall protein N-terminal domain-containing protein" evidence="1">
    <location>
        <begin position="18"/>
        <end position="458"/>
    </location>
</feature>
<dbReference type="KEGG" id="trg:TRUGW13939_10382"/>
<dbReference type="RefSeq" id="XP_035349387.1">
    <property type="nucleotide sequence ID" value="XM_035493494.1"/>
</dbReference>
<sequence length="458" mass="49072">MLLLMITVLLSVACSNAVVIVSDPSDYVDLSLDTIDNSLLTDWNITATLYQIIAVNGPYYFSEANRKIEHRTFAATDNDTSVVVVTDNSIMNISHSLILKHGYASNIYQSSFYGVNAAVNVANGSFATFNNINITTHNGSANLYAYGSGTYAIVEDSDLYSSGPISHGLYAGGNGTVTGRNIRHYSGGYRSSAFSGDTPAGYVYIYSSVAHTAGIGSAIFYALGEIHAENVVGHAEQAPALFMDGVQTAELQKVDLTAGLLAGLLLFSSSEREAGAYINLTGSKLTVLPETAPGLWFGNIIATAELANVEIETASGILVVANYSQITQDFNYYAGYPDNNDLLPAEVDIYVSESYLDGDLVAYNGSSISWTLSQYSSWTGSVKFGYGDASFGVYLDKTSKWILTHDAFLTNFTNDDTGLSNIISNGHSIYYDTTSTTNTWLKNQTIQLNGGGKVTPST</sequence>
<protein>
    <recommendedName>
        <fullName evidence="4">Hyphally-regulated cell wall protein N-terminal domain-containing protein</fullName>
    </recommendedName>
</protein>
<reference evidence="3" key="1">
    <citation type="submission" date="2020-06" db="EMBL/GenBank/DDBJ databases">
        <title>A chromosome-scale genome assembly of Talaromyces rugulosus W13939.</title>
        <authorList>
            <person name="Wang B."/>
            <person name="Guo L."/>
            <person name="Ye K."/>
            <person name="Wang L."/>
        </authorList>
    </citation>
    <scope>NUCLEOTIDE SEQUENCE [LARGE SCALE GENOMIC DNA]</scope>
    <source>
        <strain evidence="3">W13939</strain>
    </source>
</reference>
<dbReference type="Proteomes" id="UP000509510">
    <property type="component" value="Chromosome VI"/>
</dbReference>
<dbReference type="OrthoDB" id="10018600at2759"/>
<accession>A0A7H8RF99</accession>
<gene>
    <name evidence="2" type="ORF">TRUGW13939_10382</name>
</gene>
<name>A0A7H8RF99_TALRU</name>
<evidence type="ECO:0000256" key="1">
    <source>
        <dbReference type="SAM" id="SignalP"/>
    </source>
</evidence>
<evidence type="ECO:0000313" key="2">
    <source>
        <dbReference type="EMBL" id="QKX63213.1"/>
    </source>
</evidence>
<evidence type="ECO:0000313" key="3">
    <source>
        <dbReference type="Proteomes" id="UP000509510"/>
    </source>
</evidence>
<proteinExistence type="predicted"/>
<organism evidence="2 3">
    <name type="scientific">Talaromyces rugulosus</name>
    <name type="common">Penicillium rugulosum</name>
    <dbReference type="NCBI Taxonomy" id="121627"/>
    <lineage>
        <taxon>Eukaryota</taxon>
        <taxon>Fungi</taxon>
        <taxon>Dikarya</taxon>
        <taxon>Ascomycota</taxon>
        <taxon>Pezizomycotina</taxon>
        <taxon>Eurotiomycetes</taxon>
        <taxon>Eurotiomycetidae</taxon>
        <taxon>Eurotiales</taxon>
        <taxon>Trichocomaceae</taxon>
        <taxon>Talaromyces</taxon>
        <taxon>Talaromyces sect. Islandici</taxon>
    </lineage>
</organism>
<keyword evidence="3" id="KW-1185">Reference proteome</keyword>
<dbReference type="GeneID" id="55997862"/>
<keyword evidence="1" id="KW-0732">Signal</keyword>
<dbReference type="EMBL" id="CP055903">
    <property type="protein sequence ID" value="QKX63213.1"/>
    <property type="molecule type" value="Genomic_DNA"/>
</dbReference>